<feature type="compositionally biased region" description="Basic and acidic residues" evidence="2">
    <location>
        <begin position="381"/>
        <end position="391"/>
    </location>
</feature>
<feature type="compositionally biased region" description="Basic and acidic residues" evidence="2">
    <location>
        <begin position="278"/>
        <end position="297"/>
    </location>
</feature>
<keyword evidence="4" id="KW-1185">Reference proteome</keyword>
<evidence type="ECO:0000256" key="2">
    <source>
        <dbReference type="SAM" id="MobiDB-lite"/>
    </source>
</evidence>
<comment type="caution">
    <text evidence="3">The sequence shown here is derived from an EMBL/GenBank/DDBJ whole genome shotgun (WGS) entry which is preliminary data.</text>
</comment>
<name>A0ABX2D9H2_9CYAN</name>
<keyword evidence="1" id="KW-0175">Coiled coil</keyword>
<gene>
    <name evidence="3" type="ORF">E5S67_06335</name>
</gene>
<organism evidence="3 4">
    <name type="scientific">Microcoleus asticus IPMA8</name>
    <dbReference type="NCBI Taxonomy" id="2563858"/>
    <lineage>
        <taxon>Bacteria</taxon>
        <taxon>Bacillati</taxon>
        <taxon>Cyanobacteriota</taxon>
        <taxon>Cyanophyceae</taxon>
        <taxon>Oscillatoriophycideae</taxon>
        <taxon>Oscillatoriales</taxon>
        <taxon>Microcoleaceae</taxon>
        <taxon>Microcoleus</taxon>
        <taxon>Microcoleus asticus</taxon>
    </lineage>
</organism>
<reference evidence="3 4" key="1">
    <citation type="journal article" date="2020" name="Sci. Rep.">
        <title>A novel cyanobacterial geosmin producer, revising GeoA distribution and dispersion patterns in Bacteria.</title>
        <authorList>
            <person name="Churro C."/>
            <person name="Semedo-Aguiar A.P."/>
            <person name="Silva A.D."/>
            <person name="Pereira-Leal J.B."/>
            <person name="Leite R.B."/>
        </authorList>
    </citation>
    <scope>NUCLEOTIDE SEQUENCE [LARGE SCALE GENOMIC DNA]</scope>
    <source>
        <strain evidence="3 4">IPMA8</strain>
    </source>
</reference>
<feature type="coiled-coil region" evidence="1">
    <location>
        <begin position="67"/>
        <end position="94"/>
    </location>
</feature>
<feature type="region of interest" description="Disordered" evidence="2">
    <location>
        <begin position="266"/>
        <end position="312"/>
    </location>
</feature>
<feature type="compositionally biased region" description="Polar residues" evidence="2">
    <location>
        <begin position="266"/>
        <end position="277"/>
    </location>
</feature>
<dbReference type="EMBL" id="SRRZ01000251">
    <property type="protein sequence ID" value="NQE38550.1"/>
    <property type="molecule type" value="Genomic_DNA"/>
</dbReference>
<dbReference type="RefSeq" id="WP_172193343.1">
    <property type="nucleotide sequence ID" value="NZ_CAWPPK010000170.1"/>
</dbReference>
<feature type="region of interest" description="Disordered" evidence="2">
    <location>
        <begin position="381"/>
        <end position="402"/>
    </location>
</feature>
<evidence type="ECO:0000256" key="1">
    <source>
        <dbReference type="SAM" id="Coils"/>
    </source>
</evidence>
<accession>A0ABX2D9H2</accession>
<evidence type="ECO:0000313" key="3">
    <source>
        <dbReference type="EMBL" id="NQE38550.1"/>
    </source>
</evidence>
<evidence type="ECO:0000313" key="4">
    <source>
        <dbReference type="Proteomes" id="UP000702425"/>
    </source>
</evidence>
<proteinExistence type="predicted"/>
<dbReference type="Proteomes" id="UP000702425">
    <property type="component" value="Unassembled WGS sequence"/>
</dbReference>
<sequence>MATSNLKFSVYIPPNVHDKLKTFQAEHNIKSLSTAATAILSNYLASIQTEAFAPVAGNVTTEDTTVIDVLAKRIANLEERLVAEEKRSDNVTTRLSVVEEELGKSHSPHTTNTTKVVKSLKPTQQTIKPQSAIYGRGEAASTYPGWELPANISYVLNQFQALNTDEARAAFADKWIGLCAQSLDAACTVCYRLMSIIKEKEMYRIPHWMEGNKTFDSFKDYFEHRFQKPLKAWSELESTHQFAAEAGPELLKKLFLTENSIQSTQNGVVNTTVQPNEANRKTSKEPQKKQSQKDKGKAALIQKRKSKPTEESTDLIEKYVQTMSRMEVSKFSGLTINQLRGLQKRSQLPKKLSVEGAMYEIDHEGRNCWSVKRLQETERVSESLLRGESHSDPVQIESKSSV</sequence>
<protein>
    <submittedName>
        <fullName evidence="3">Uncharacterized protein</fullName>
    </submittedName>
</protein>